<gene>
    <name evidence="5" type="ORF">BIP78_0115</name>
</gene>
<dbReference type="Pfam" id="PF13187">
    <property type="entry name" value="Fer4_9"/>
    <property type="match status" value="1"/>
</dbReference>
<dbReference type="SUPFAM" id="SSF54862">
    <property type="entry name" value="4Fe-4S ferredoxins"/>
    <property type="match status" value="1"/>
</dbReference>
<dbReference type="PROSITE" id="PS00198">
    <property type="entry name" value="4FE4S_FER_1"/>
    <property type="match status" value="1"/>
</dbReference>
<dbReference type="Gene3D" id="3.30.70.20">
    <property type="match status" value="1"/>
</dbReference>
<proteinExistence type="predicted"/>
<reference evidence="6" key="1">
    <citation type="submission" date="2018-12" db="EMBL/GenBank/DDBJ databases">
        <title>Complete genome sequence of an uncultured bacterium of the candidate phylum Bipolaricaulota.</title>
        <authorList>
            <person name="Kadnikov V.V."/>
            <person name="Mardanov A.V."/>
            <person name="Beletsky A.V."/>
            <person name="Frank Y.A."/>
            <person name="Karnachuk O.V."/>
            <person name="Ravin N.V."/>
        </authorList>
    </citation>
    <scope>NUCLEOTIDE SEQUENCE [LARGE SCALE GENOMIC DNA]</scope>
</reference>
<dbReference type="InterPro" id="IPR017896">
    <property type="entry name" value="4Fe4S_Fe-S-bd"/>
</dbReference>
<dbReference type="KEGG" id="bih:BIP78_0115"/>
<keyword evidence="2" id="KW-0408">Iron</keyword>
<evidence type="ECO:0000256" key="3">
    <source>
        <dbReference type="ARBA" id="ARBA00023014"/>
    </source>
</evidence>
<name>A0A410FS74_BIPS1</name>
<evidence type="ECO:0000256" key="1">
    <source>
        <dbReference type="ARBA" id="ARBA00022723"/>
    </source>
</evidence>
<dbReference type="PROSITE" id="PS51379">
    <property type="entry name" value="4FE4S_FER_2"/>
    <property type="match status" value="2"/>
</dbReference>
<keyword evidence="3" id="KW-0411">Iron-sulfur</keyword>
<evidence type="ECO:0000259" key="4">
    <source>
        <dbReference type="PROSITE" id="PS51379"/>
    </source>
</evidence>
<dbReference type="AlphaFoldDB" id="A0A410FS74"/>
<dbReference type="GO" id="GO:0046872">
    <property type="term" value="F:metal ion binding"/>
    <property type="evidence" value="ECO:0007669"/>
    <property type="project" value="UniProtKB-KW"/>
</dbReference>
<dbReference type="GO" id="GO:0051536">
    <property type="term" value="F:iron-sulfur cluster binding"/>
    <property type="evidence" value="ECO:0007669"/>
    <property type="project" value="UniProtKB-KW"/>
</dbReference>
<sequence length="213" mass="22743">MAEESRRSEDVTEAVGGYIATTIPVCVEITMDHVVLNLGEAEALLRGAGAIALGPCECRAKRRRCGAPVDVCLTLDRASDQAVEAREGFRRVTVGEALATLRATHEAGLVHLAYRKPGLQAILFCSCCSCCCGHLNTLKRFDYHDAVVESSRVALHDGGRCVRCGVCMSRCPFEAWTDGSEGPTLHPERCFGCGLCVTTCPVGAIAFVPRAAV</sequence>
<organism evidence="5 6">
    <name type="scientific">Bipolaricaulis sibiricus</name>
    <dbReference type="NCBI Taxonomy" id="2501609"/>
    <lineage>
        <taxon>Bacteria</taxon>
        <taxon>Candidatus Bipolaricaulota</taxon>
        <taxon>Candidatus Bipolaricaulia</taxon>
        <taxon>Candidatus Bipolaricaulales</taxon>
        <taxon>Candidatus Bipolaricaulaceae</taxon>
        <taxon>Candidatus Bipolaricaulis</taxon>
    </lineage>
</organism>
<protein>
    <submittedName>
        <fullName evidence="5">Ferredoxin</fullName>
    </submittedName>
</protein>
<evidence type="ECO:0000313" key="6">
    <source>
        <dbReference type="Proteomes" id="UP000287233"/>
    </source>
</evidence>
<accession>A0A410FS74</accession>
<dbReference type="EMBL" id="CP034928">
    <property type="protein sequence ID" value="QAA75883.1"/>
    <property type="molecule type" value="Genomic_DNA"/>
</dbReference>
<keyword evidence="1" id="KW-0479">Metal-binding</keyword>
<dbReference type="Proteomes" id="UP000287233">
    <property type="component" value="Chromosome"/>
</dbReference>
<evidence type="ECO:0000256" key="2">
    <source>
        <dbReference type="ARBA" id="ARBA00023004"/>
    </source>
</evidence>
<feature type="domain" description="4Fe-4S ferredoxin-type" evidence="4">
    <location>
        <begin position="181"/>
        <end position="210"/>
    </location>
</feature>
<feature type="domain" description="4Fe-4S ferredoxin-type" evidence="4">
    <location>
        <begin position="152"/>
        <end position="177"/>
    </location>
</feature>
<evidence type="ECO:0000313" key="5">
    <source>
        <dbReference type="EMBL" id="QAA75883.1"/>
    </source>
</evidence>
<dbReference type="InterPro" id="IPR017900">
    <property type="entry name" value="4Fe4S_Fe_S_CS"/>
</dbReference>